<dbReference type="EMBL" id="CM029039">
    <property type="protein sequence ID" value="KAG2642027.1"/>
    <property type="molecule type" value="Genomic_DNA"/>
</dbReference>
<gene>
    <name evidence="2" type="ORF">PVAP13_2KG265958</name>
</gene>
<sequence>MKKGRGVVGHVTYIDDSDGSVAVESEAQGRGPRRRGGGADVQGTRRWGAGDTAAAVCRARGGGVDEEACRGGGVDEEACMGGGIDVEAVCRGWGGGVNDEEASMRRWRRRRRRRGGGGRCRGGRGRAGPRWRREGDGAAALHRRRWSGGEGRVTA</sequence>
<name>A0A8T0W5Y5_PANVG</name>
<evidence type="ECO:0000313" key="2">
    <source>
        <dbReference type="EMBL" id="KAG2642027.1"/>
    </source>
</evidence>
<protein>
    <submittedName>
        <fullName evidence="2">Uncharacterized protein</fullName>
    </submittedName>
</protein>
<reference evidence="2 3" key="1">
    <citation type="submission" date="2020-05" db="EMBL/GenBank/DDBJ databases">
        <title>WGS assembly of Panicum virgatum.</title>
        <authorList>
            <person name="Lovell J.T."/>
            <person name="Jenkins J."/>
            <person name="Shu S."/>
            <person name="Juenger T.E."/>
            <person name="Schmutz J."/>
        </authorList>
    </citation>
    <scope>NUCLEOTIDE SEQUENCE [LARGE SCALE GENOMIC DNA]</scope>
    <source>
        <strain evidence="3">cv. AP13</strain>
    </source>
</reference>
<proteinExistence type="predicted"/>
<dbReference type="AlphaFoldDB" id="A0A8T0W5Y5"/>
<comment type="caution">
    <text evidence="2">The sequence shown here is derived from an EMBL/GenBank/DDBJ whole genome shotgun (WGS) entry which is preliminary data.</text>
</comment>
<feature type="region of interest" description="Disordered" evidence="1">
    <location>
        <begin position="17"/>
        <end position="50"/>
    </location>
</feature>
<dbReference type="Proteomes" id="UP000823388">
    <property type="component" value="Chromosome 2K"/>
</dbReference>
<accession>A0A8T0W5Y5</accession>
<keyword evidence="3" id="KW-1185">Reference proteome</keyword>
<feature type="compositionally biased region" description="Basic residues" evidence="1">
    <location>
        <begin position="108"/>
        <end position="130"/>
    </location>
</feature>
<organism evidence="2 3">
    <name type="scientific">Panicum virgatum</name>
    <name type="common">Blackwell switchgrass</name>
    <dbReference type="NCBI Taxonomy" id="38727"/>
    <lineage>
        <taxon>Eukaryota</taxon>
        <taxon>Viridiplantae</taxon>
        <taxon>Streptophyta</taxon>
        <taxon>Embryophyta</taxon>
        <taxon>Tracheophyta</taxon>
        <taxon>Spermatophyta</taxon>
        <taxon>Magnoliopsida</taxon>
        <taxon>Liliopsida</taxon>
        <taxon>Poales</taxon>
        <taxon>Poaceae</taxon>
        <taxon>PACMAD clade</taxon>
        <taxon>Panicoideae</taxon>
        <taxon>Panicodae</taxon>
        <taxon>Paniceae</taxon>
        <taxon>Panicinae</taxon>
        <taxon>Panicum</taxon>
        <taxon>Panicum sect. Hiantes</taxon>
    </lineage>
</organism>
<evidence type="ECO:0000313" key="3">
    <source>
        <dbReference type="Proteomes" id="UP000823388"/>
    </source>
</evidence>
<feature type="region of interest" description="Disordered" evidence="1">
    <location>
        <begin position="108"/>
        <end position="155"/>
    </location>
</feature>
<evidence type="ECO:0000256" key="1">
    <source>
        <dbReference type="SAM" id="MobiDB-lite"/>
    </source>
</evidence>